<comment type="caution">
    <text evidence="6">The sequence shown here is derived from an EMBL/GenBank/DDBJ whole genome shotgun (WGS) entry which is preliminary data.</text>
</comment>
<evidence type="ECO:0000256" key="2">
    <source>
        <dbReference type="ARBA" id="ARBA00010740"/>
    </source>
</evidence>
<dbReference type="InterPro" id="IPR039255">
    <property type="entry name" value="YceD_bac"/>
</dbReference>
<protein>
    <recommendedName>
        <fullName evidence="3">Large ribosomal RNA subunit accumulation protein YceD</fullName>
    </recommendedName>
    <alternativeName>
        <fullName evidence="5">23S rRNA accumulation protein YceD</fullName>
    </alternativeName>
</protein>
<dbReference type="InterPro" id="IPR003772">
    <property type="entry name" value="YceD"/>
</dbReference>
<accession>A0ABS1E5F1</accession>
<gene>
    <name evidence="6" type="ORF">CKO13_05180</name>
</gene>
<evidence type="ECO:0000256" key="4">
    <source>
        <dbReference type="ARBA" id="ARBA00022517"/>
    </source>
</evidence>
<dbReference type="Proteomes" id="UP000738126">
    <property type="component" value="Unassembled WGS sequence"/>
</dbReference>
<dbReference type="PANTHER" id="PTHR38099">
    <property type="entry name" value="LARGE RIBOSOMAL RNA SUBUNIT ACCUMULATION PROTEIN YCED"/>
    <property type="match status" value="1"/>
</dbReference>
<evidence type="ECO:0000313" key="6">
    <source>
        <dbReference type="EMBL" id="MBK1726424.1"/>
    </source>
</evidence>
<dbReference type="EMBL" id="NRSH01000042">
    <property type="protein sequence ID" value="MBK1726424.1"/>
    <property type="molecule type" value="Genomic_DNA"/>
</dbReference>
<evidence type="ECO:0000256" key="3">
    <source>
        <dbReference type="ARBA" id="ARBA00015716"/>
    </source>
</evidence>
<proteinExistence type="inferred from homology"/>
<organism evidence="6 7">
    <name type="scientific">Halorhodospira neutriphila</name>
    <dbReference type="NCBI Taxonomy" id="168379"/>
    <lineage>
        <taxon>Bacteria</taxon>
        <taxon>Pseudomonadati</taxon>
        <taxon>Pseudomonadota</taxon>
        <taxon>Gammaproteobacteria</taxon>
        <taxon>Chromatiales</taxon>
        <taxon>Ectothiorhodospiraceae</taxon>
        <taxon>Halorhodospira</taxon>
    </lineage>
</organism>
<evidence type="ECO:0000256" key="5">
    <source>
        <dbReference type="ARBA" id="ARBA00031841"/>
    </source>
</evidence>
<comment type="function">
    <text evidence="1">Plays a role in synthesis, processing and/or stability of 23S rRNA.</text>
</comment>
<dbReference type="PANTHER" id="PTHR38099:SF1">
    <property type="entry name" value="LARGE RIBOSOMAL RNA SUBUNIT ACCUMULATION PROTEIN YCED"/>
    <property type="match status" value="1"/>
</dbReference>
<evidence type="ECO:0000313" key="7">
    <source>
        <dbReference type="Proteomes" id="UP000738126"/>
    </source>
</evidence>
<comment type="similarity">
    <text evidence="2">Belongs to the DUF177 domain family.</text>
</comment>
<dbReference type="Pfam" id="PF02620">
    <property type="entry name" value="YceD"/>
    <property type="match status" value="1"/>
</dbReference>
<evidence type="ECO:0000256" key="1">
    <source>
        <dbReference type="ARBA" id="ARBA00002868"/>
    </source>
</evidence>
<keyword evidence="4" id="KW-0690">Ribosome biogenesis</keyword>
<keyword evidence="7" id="KW-1185">Reference proteome</keyword>
<reference evidence="6 7" key="1">
    <citation type="journal article" date="2020" name="Microorganisms">
        <title>Osmotic Adaptation and Compatible Solute Biosynthesis of Phototrophic Bacteria as Revealed from Genome Analyses.</title>
        <authorList>
            <person name="Imhoff J.F."/>
            <person name="Rahn T."/>
            <person name="Kunzel S."/>
            <person name="Keller A."/>
            <person name="Neulinger S.C."/>
        </authorList>
    </citation>
    <scope>NUCLEOTIDE SEQUENCE [LARGE SCALE GENOMIC DNA]</scope>
    <source>
        <strain evidence="6 7">DSM 15116</strain>
    </source>
</reference>
<sequence length="171" mass="18100">MQSSMLPDGLAPEELAAPGGEVEGTIELASMPRLAPLLERPEGAAHLRLYGGVDEAGRRYLAGAVRAELPLRCQRCLQPFAYRVEAEFHLVLVASEQEGEALPEELEPFVSTGAVAPTEIAEEELLLALPLVARHPDDECGTPPNSAAAARAELSPFAALKGRIGTGATEH</sequence>
<name>A0ABS1E5F1_9GAMM</name>